<evidence type="ECO:0000256" key="1">
    <source>
        <dbReference type="SAM" id="MobiDB-lite"/>
    </source>
</evidence>
<name>A0A0A9F9H9_ARUDO</name>
<dbReference type="EMBL" id="GBRH01188226">
    <property type="protein sequence ID" value="JAE09670.1"/>
    <property type="molecule type" value="Transcribed_RNA"/>
</dbReference>
<dbReference type="AlphaFoldDB" id="A0A0A9F9H9"/>
<sequence length="33" mass="3862">MHVKVINNETNSEINPIQKWGQLDNDLKRTNDP</sequence>
<feature type="region of interest" description="Disordered" evidence="1">
    <location>
        <begin position="1"/>
        <end position="33"/>
    </location>
</feature>
<accession>A0A0A9F9H9</accession>
<evidence type="ECO:0000313" key="2">
    <source>
        <dbReference type="EMBL" id="JAE09670.1"/>
    </source>
</evidence>
<reference evidence="2" key="1">
    <citation type="submission" date="2014-09" db="EMBL/GenBank/DDBJ databases">
        <authorList>
            <person name="Magalhaes I.L.F."/>
            <person name="Oliveira U."/>
            <person name="Santos F.R."/>
            <person name="Vidigal T.H.D.A."/>
            <person name="Brescovit A.D."/>
            <person name="Santos A.J."/>
        </authorList>
    </citation>
    <scope>NUCLEOTIDE SEQUENCE</scope>
    <source>
        <tissue evidence="2">Shoot tissue taken approximately 20 cm above the soil surface</tissue>
    </source>
</reference>
<organism evidence="2">
    <name type="scientific">Arundo donax</name>
    <name type="common">Giant reed</name>
    <name type="synonym">Donax arundinaceus</name>
    <dbReference type="NCBI Taxonomy" id="35708"/>
    <lineage>
        <taxon>Eukaryota</taxon>
        <taxon>Viridiplantae</taxon>
        <taxon>Streptophyta</taxon>
        <taxon>Embryophyta</taxon>
        <taxon>Tracheophyta</taxon>
        <taxon>Spermatophyta</taxon>
        <taxon>Magnoliopsida</taxon>
        <taxon>Liliopsida</taxon>
        <taxon>Poales</taxon>
        <taxon>Poaceae</taxon>
        <taxon>PACMAD clade</taxon>
        <taxon>Arundinoideae</taxon>
        <taxon>Arundineae</taxon>
        <taxon>Arundo</taxon>
    </lineage>
</organism>
<reference evidence="2" key="2">
    <citation type="journal article" date="2015" name="Data Brief">
        <title>Shoot transcriptome of the giant reed, Arundo donax.</title>
        <authorList>
            <person name="Barrero R.A."/>
            <person name="Guerrero F.D."/>
            <person name="Moolhuijzen P."/>
            <person name="Goolsby J.A."/>
            <person name="Tidwell J."/>
            <person name="Bellgard S.E."/>
            <person name="Bellgard M.I."/>
        </authorList>
    </citation>
    <scope>NUCLEOTIDE SEQUENCE</scope>
    <source>
        <tissue evidence="2">Shoot tissue taken approximately 20 cm above the soil surface</tissue>
    </source>
</reference>
<proteinExistence type="predicted"/>
<protein>
    <submittedName>
        <fullName evidence="2">Uncharacterized protein</fullName>
    </submittedName>
</protein>